<evidence type="ECO:0000313" key="4">
    <source>
        <dbReference type="EMBL" id="CEL00219.1"/>
    </source>
</evidence>
<dbReference type="AlphaFoldDB" id="A0A0B7C418"/>
<name>A0A0B7C418_9EUPU</name>
<dbReference type="Gene3D" id="2.60.34.10">
    <property type="entry name" value="Substrate Binding Domain Of DNAk, Chain A, domain 1"/>
    <property type="match status" value="1"/>
</dbReference>
<organism evidence="4">
    <name type="scientific">Arion vulgaris</name>
    <dbReference type="NCBI Taxonomy" id="1028688"/>
    <lineage>
        <taxon>Eukaryota</taxon>
        <taxon>Metazoa</taxon>
        <taxon>Spiralia</taxon>
        <taxon>Lophotrochozoa</taxon>
        <taxon>Mollusca</taxon>
        <taxon>Gastropoda</taxon>
        <taxon>Heterobranchia</taxon>
        <taxon>Euthyneura</taxon>
        <taxon>Panpulmonata</taxon>
        <taxon>Eupulmonata</taxon>
        <taxon>Stylommatophora</taxon>
        <taxon>Helicina</taxon>
        <taxon>Arionoidea</taxon>
        <taxon>Arionidae</taxon>
        <taxon>Arion</taxon>
    </lineage>
</organism>
<keyword evidence="3" id="KW-0067">ATP-binding</keyword>
<proteinExistence type="inferred from homology"/>
<comment type="similarity">
    <text evidence="1">Belongs to the heat shock protein 70 family.</text>
</comment>
<dbReference type="InterPro" id="IPR029047">
    <property type="entry name" value="HSP70_peptide-bd_sf"/>
</dbReference>
<dbReference type="GO" id="GO:0005524">
    <property type="term" value="F:ATP binding"/>
    <property type="evidence" value="ECO:0007669"/>
    <property type="project" value="UniProtKB-KW"/>
</dbReference>
<sequence>ARGAAIQCAVFSPSVRVREFEMRETLNHSVGILYDGTQEFKGLWKGNAQIGTAKQVTTPRSTDFGVTGVYNESFEVQPNNVIAKYHIS</sequence>
<reference evidence="4" key="1">
    <citation type="submission" date="2014-12" db="EMBL/GenBank/DDBJ databases">
        <title>Insight into the proteome of Arion vulgaris.</title>
        <authorList>
            <person name="Aradska J."/>
            <person name="Bulat T."/>
            <person name="Smidak R."/>
            <person name="Sarate P."/>
            <person name="Gangsoo J."/>
            <person name="Sialana F."/>
            <person name="Bilban M."/>
            <person name="Lubec G."/>
        </authorList>
    </citation>
    <scope>NUCLEOTIDE SEQUENCE</scope>
    <source>
        <tissue evidence="4">Skin</tissue>
    </source>
</reference>
<dbReference type="Pfam" id="PF00012">
    <property type="entry name" value="HSP70"/>
    <property type="match status" value="1"/>
</dbReference>
<dbReference type="GO" id="GO:0140662">
    <property type="term" value="F:ATP-dependent protein folding chaperone"/>
    <property type="evidence" value="ECO:0007669"/>
    <property type="project" value="InterPro"/>
</dbReference>
<protein>
    <submittedName>
        <fullName evidence="4">Uncharacterized protein</fullName>
    </submittedName>
</protein>
<gene>
    <name evidence="4" type="primary">ORF223147</name>
</gene>
<feature type="non-terminal residue" evidence="4">
    <location>
        <position position="1"/>
    </location>
</feature>
<keyword evidence="2" id="KW-0547">Nucleotide-binding</keyword>
<evidence type="ECO:0000256" key="2">
    <source>
        <dbReference type="ARBA" id="ARBA00022741"/>
    </source>
</evidence>
<evidence type="ECO:0000256" key="3">
    <source>
        <dbReference type="ARBA" id="ARBA00022840"/>
    </source>
</evidence>
<accession>A0A0B7C418</accession>
<feature type="non-terminal residue" evidence="4">
    <location>
        <position position="88"/>
    </location>
</feature>
<dbReference type="InterPro" id="IPR013126">
    <property type="entry name" value="Hsp_70_fam"/>
</dbReference>
<dbReference type="EMBL" id="HACG01053348">
    <property type="protein sequence ID" value="CEL00219.1"/>
    <property type="molecule type" value="Transcribed_RNA"/>
</dbReference>
<evidence type="ECO:0000256" key="1">
    <source>
        <dbReference type="ARBA" id="ARBA00007381"/>
    </source>
</evidence>